<feature type="compositionally biased region" description="Basic and acidic residues" evidence="3">
    <location>
        <begin position="1218"/>
        <end position="1227"/>
    </location>
</feature>
<accession>A0A8B6HBU8</accession>
<dbReference type="PROSITE" id="PS50211">
    <property type="entry name" value="DENN"/>
    <property type="match status" value="1"/>
</dbReference>
<dbReference type="PANTHER" id="PTHR12296">
    <property type="entry name" value="DENN DOMAIN-CONTAINING PROTEIN 4"/>
    <property type="match status" value="1"/>
</dbReference>
<feature type="region of interest" description="Disordered" evidence="3">
    <location>
        <begin position="1607"/>
        <end position="1664"/>
    </location>
</feature>
<dbReference type="Pfam" id="PF10240">
    <property type="entry name" value="DUF2464"/>
    <property type="match status" value="1"/>
</dbReference>
<feature type="region of interest" description="Disordered" evidence="3">
    <location>
        <begin position="1197"/>
        <end position="1243"/>
    </location>
</feature>
<feature type="compositionally biased region" description="Low complexity" evidence="3">
    <location>
        <begin position="1649"/>
        <end position="1659"/>
    </location>
</feature>
<dbReference type="OrthoDB" id="75250at2759"/>
<dbReference type="Gene3D" id="2.100.10.50">
    <property type="match status" value="1"/>
</dbReference>
<evidence type="ECO:0000259" key="5">
    <source>
        <dbReference type="PROSITE" id="PS51498"/>
    </source>
</evidence>
<dbReference type="Pfam" id="PF03455">
    <property type="entry name" value="dDENN"/>
    <property type="match status" value="1"/>
</dbReference>
<proteinExistence type="predicted"/>
<feature type="region of interest" description="Disordered" evidence="3">
    <location>
        <begin position="917"/>
        <end position="948"/>
    </location>
</feature>
<feature type="domain" description="UDENN" evidence="4">
    <location>
        <begin position="186"/>
        <end position="637"/>
    </location>
</feature>
<feature type="compositionally biased region" description="Polar residues" evidence="3">
    <location>
        <begin position="1077"/>
        <end position="1086"/>
    </location>
</feature>
<dbReference type="Proteomes" id="UP000596742">
    <property type="component" value="Unassembled WGS sequence"/>
</dbReference>
<comment type="caution">
    <text evidence="6">The sequence shown here is derived from an EMBL/GenBank/DDBJ whole genome shotgun (WGS) entry which is preliminary data.</text>
</comment>
<dbReference type="Pfam" id="PF13041">
    <property type="entry name" value="PPR_2"/>
    <property type="match status" value="1"/>
</dbReference>
<feature type="repeat" description="PPR" evidence="2">
    <location>
        <begin position="795"/>
        <end position="829"/>
    </location>
</feature>
<dbReference type="InterPro" id="IPR002885">
    <property type="entry name" value="PPR_rpt"/>
</dbReference>
<feature type="compositionally biased region" description="Low complexity" evidence="3">
    <location>
        <begin position="1615"/>
        <end position="1624"/>
    </location>
</feature>
<dbReference type="Gene3D" id="3.40.50.11500">
    <property type="match status" value="1"/>
</dbReference>
<dbReference type="EMBL" id="UYJE01009779">
    <property type="protein sequence ID" value="VDI76614.1"/>
    <property type="molecule type" value="Genomic_DNA"/>
</dbReference>
<keyword evidence="7" id="KW-1185">Reference proteome</keyword>
<organism evidence="6 7">
    <name type="scientific">Mytilus galloprovincialis</name>
    <name type="common">Mediterranean mussel</name>
    <dbReference type="NCBI Taxonomy" id="29158"/>
    <lineage>
        <taxon>Eukaryota</taxon>
        <taxon>Metazoa</taxon>
        <taxon>Spiralia</taxon>
        <taxon>Lophotrochozoa</taxon>
        <taxon>Mollusca</taxon>
        <taxon>Bivalvia</taxon>
        <taxon>Autobranchia</taxon>
        <taxon>Pteriomorphia</taxon>
        <taxon>Mytilida</taxon>
        <taxon>Mytiloidea</taxon>
        <taxon>Mytilidae</taxon>
        <taxon>Mytilinae</taxon>
        <taxon>Mytilus</taxon>
    </lineage>
</organism>
<feature type="compositionally biased region" description="Polar residues" evidence="3">
    <location>
        <begin position="1199"/>
        <end position="1209"/>
    </location>
</feature>
<dbReference type="InterPro" id="IPR011990">
    <property type="entry name" value="TPR-like_helical_dom_sf"/>
</dbReference>
<dbReference type="InterPro" id="IPR001194">
    <property type="entry name" value="cDENN_dom"/>
</dbReference>
<dbReference type="SMART" id="SM00800">
    <property type="entry name" value="uDENN"/>
    <property type="match status" value="1"/>
</dbReference>
<evidence type="ECO:0000256" key="1">
    <source>
        <dbReference type="ARBA" id="ARBA00022658"/>
    </source>
</evidence>
<dbReference type="PROSITE" id="PS51375">
    <property type="entry name" value="PPR"/>
    <property type="match status" value="1"/>
</dbReference>
<dbReference type="Gene3D" id="1.25.40.10">
    <property type="entry name" value="Tetratricopeptide repeat domain"/>
    <property type="match status" value="1"/>
</dbReference>
<protein>
    <submittedName>
        <fullName evidence="6">DENN domain-containing protein 4</fullName>
    </submittedName>
</protein>
<dbReference type="Pfam" id="PF03456">
    <property type="entry name" value="uDENN"/>
    <property type="match status" value="1"/>
</dbReference>
<gene>
    <name evidence="6" type="ORF">MGAL_10B005161</name>
</gene>
<dbReference type="GO" id="GO:0032483">
    <property type="term" value="P:regulation of Rab protein signal transduction"/>
    <property type="evidence" value="ECO:0007669"/>
    <property type="project" value="TreeGrafter"/>
</dbReference>
<evidence type="ECO:0000256" key="3">
    <source>
        <dbReference type="SAM" id="MobiDB-lite"/>
    </source>
</evidence>
<dbReference type="InterPro" id="IPR018798">
    <property type="entry name" value="MVB12A/B"/>
</dbReference>
<dbReference type="PANTHER" id="PTHR12296:SF30">
    <property type="entry name" value="DENN DOMAIN-CONTAINING PROTEIN CRAG"/>
    <property type="match status" value="1"/>
</dbReference>
<dbReference type="GO" id="GO:0000813">
    <property type="term" value="C:ESCRT I complex"/>
    <property type="evidence" value="ECO:0007669"/>
    <property type="project" value="InterPro"/>
</dbReference>
<evidence type="ECO:0000259" key="4">
    <source>
        <dbReference type="PROSITE" id="PS50211"/>
    </source>
</evidence>
<evidence type="ECO:0000256" key="2">
    <source>
        <dbReference type="PROSITE-ProRule" id="PRU00708"/>
    </source>
</evidence>
<dbReference type="PROSITE" id="PS51498">
    <property type="entry name" value="MABP"/>
    <property type="match status" value="1"/>
</dbReference>
<dbReference type="InterPro" id="IPR005113">
    <property type="entry name" value="uDENN_dom"/>
</dbReference>
<dbReference type="InterPro" id="IPR051696">
    <property type="entry name" value="DENN_Domain_GEFs"/>
</dbReference>
<dbReference type="InterPro" id="IPR023341">
    <property type="entry name" value="MABP"/>
</dbReference>
<feature type="domain" description="MABP" evidence="5">
    <location>
        <begin position="37"/>
        <end position="194"/>
    </location>
</feature>
<dbReference type="InterPro" id="IPR005112">
    <property type="entry name" value="dDENN_dom"/>
</dbReference>
<feature type="compositionally biased region" description="Basic residues" evidence="3">
    <location>
        <begin position="1625"/>
        <end position="1635"/>
    </location>
</feature>
<dbReference type="SMART" id="SM00801">
    <property type="entry name" value="dDENN"/>
    <property type="match status" value="1"/>
</dbReference>
<feature type="region of interest" description="Disordered" evidence="3">
    <location>
        <begin position="1309"/>
        <end position="1372"/>
    </location>
</feature>
<dbReference type="Pfam" id="PF02141">
    <property type="entry name" value="DENN"/>
    <property type="match status" value="1"/>
</dbReference>
<feature type="compositionally biased region" description="Basic and acidic residues" evidence="3">
    <location>
        <begin position="917"/>
        <end position="936"/>
    </location>
</feature>
<dbReference type="InterPro" id="IPR043153">
    <property type="entry name" value="DENN_C"/>
</dbReference>
<feature type="region of interest" description="Disordered" evidence="3">
    <location>
        <begin position="1077"/>
        <end position="1115"/>
    </location>
</feature>
<feature type="compositionally biased region" description="Basic and acidic residues" evidence="3">
    <location>
        <begin position="1310"/>
        <end position="1319"/>
    </location>
</feature>
<evidence type="ECO:0000313" key="6">
    <source>
        <dbReference type="EMBL" id="VDI76614.1"/>
    </source>
</evidence>
<name>A0A8B6HBU8_MYTGA</name>
<keyword evidence="1" id="KW-0344">Guanine-nucleotide releasing factor</keyword>
<dbReference type="SMART" id="SM00799">
    <property type="entry name" value="DENN"/>
    <property type="match status" value="1"/>
</dbReference>
<feature type="region of interest" description="Disordered" evidence="3">
    <location>
        <begin position="1555"/>
        <end position="1593"/>
    </location>
</feature>
<evidence type="ECO:0000313" key="7">
    <source>
        <dbReference type="Proteomes" id="UP000596742"/>
    </source>
</evidence>
<reference evidence="6" key="1">
    <citation type="submission" date="2018-11" db="EMBL/GenBank/DDBJ databases">
        <authorList>
            <person name="Alioto T."/>
            <person name="Alioto T."/>
        </authorList>
    </citation>
    <scope>NUCLEOTIDE SEQUENCE</scope>
</reference>
<dbReference type="NCBIfam" id="TIGR00756">
    <property type="entry name" value="PPR"/>
    <property type="match status" value="1"/>
</dbReference>
<dbReference type="InterPro" id="IPR037516">
    <property type="entry name" value="Tripartite_DENN"/>
</dbReference>
<sequence length="1970" mass="222481">MDERRVADYFVVVGLPDNPLPLEEISNEAAIKSSYKQDPITDICIINKSLGEKLPKNYTCIAKTSSGFPADLNHGSIRCHELYICYRRSREKPPLIDVGVLYEGKERLMPGCEVCHTTAWGSPANVNNSNNGRIYITFRRAKEEAASDTLSVVDICVILSNKNENPPHAYHCIEKNLNKGMIGSDVFICYKKAVTKADLLAYKPAILDRYPIEDYESFPLPDSVPMFCLPMGASIECWSAKAQHPLPIFSTFVLTGSDGEKVYGAAVQFYEEFEEEKLSDLQMRHLGLKNKHIREQYRILKTVHSNKCICLLSHWPFFDAFRLFLTYLYRNSITGPHTVPLERHISHFMYDVPYPSPQRPNILVQLSHEAIILSMPEDSPLPQSGASFITMLKNLGPENCMNLLLYILHEQKVLIHSLRPAVLTGVAEAVINMIFPLHWQCPYIPLCPLGLSYVLSAPVPFIVGIDSRYFDLYDPPSDVVCVDLDTITISLPDDKKNINYRNLPKKPARVLQETLHKLFDELCTTRVGTQMVDEIVLELAPMEHDFRMKRKETLMELRIQEAFLRFQACVLKGYRSYLKPITRAPTLGTTDVTSLFDMQGFLKSRDKANSKFYQNLTKTQTFIRFLEERSFVSDNDASLAFFDECTEKVNETLDEPKLIELDGSHSERTVYIMPPEPVGLPEGAKYSYNGFPTLKTELFLRKKESELSLPSKGPLCPNSPISRRSKQEIRSSQKMAQQYATNAMLWAKCLLSHCYSLWFIHLPAFLDMSDSTDNAMKVAYDVLQKMQLAKLQPPDEVCYRVMLQLCGQHNMPVMAVKVLYQMKRAGIQPNAITYGYYNKAVFEGTWPTTRSKASVMWKKIRNVIIGVAQFRRGIRRRSVSICSYDSEYDGTSLDSLIEEHQHDEKISILRKEVSHDTVKGREEHDLVRSQCNKEESASAGGISDRGYSSMTHDELKTITEVNNQEEITPPQEKVKKEVKGSLRFNIPKKQKNITSNDDEREEGDEMKFPAADHSMAEEFRQRMGSIVRKSLGSVSSSGSKETLIGSTVSTSSAGLLMVSSQHLEDEDSLHSLDRNLHNSLNLGKSNNSRKRHKSAGDYHTKPRSTNGAFTNWRPRHVSGDDKMQVRLCDLTAKEDDLFIEESDKLDGSFNDESTNVDDTKDSGVVLDTDITNDRLSRPTSIPIDTPTRDSMSLELESPISRNSIGTPVTENDPLGFFDDSRTNEENSTKTNSNVNGKYSLSGSQQSTDAVSCTLFINNDANDKDQPMFTIGQDKSECNKTEGRGERTFSLGSVHSLDCTIDSQPLSPLERVGKRLKDVGRTNSSPGGLDKEDKSGKSNLWPVKGYLSSLHSPSKKSNDSLDGTPELEGGSESRFKRLGSFRKHKERLSGAFKFGAGALANKFSELKQTITTPTKFGSNSSIDVTDESRGIDVPKRHSMKDTVDGGVKSVPNRQAALGSLVPSSSFIEQYIPLKEFGERQRKAKFVSLQSKMSDIAMEVEICSTCRCAKCRLLLYDEEIMAGWSADDSNLNTTCIFCSTKLVPNLQIYTKDWRGKKQSELVDNEEDKESDVLSSHSGQDPWVLHDQKDGDQSSLSSLDNQNAFFFPEEQLEDDDSMSPSPSLSPSKVRKSSHKHLQATKDSHLAEAAARSPSSPDSSNSSVNLEDMAQKGLRRRCASECFTSATDNMVYGSSYDSTDDFQARLLRSPLRISIGEEEVLPSGPDPIPEMKRDFMDRCTSSLDPISVPYLSPIVLRKELENILSSEGDLSLISDNFLDEHPIIFWNLVWYFKRIEVPSHLPGFLLTAKSINKSPKNSEGVYTSQHVLFRPQWDNLRIHEEVGLPMYKAWNEGYSSHIVDALVTEAKPFNRAILHQIITSIQCNDLLSPIKMVMNCRRRLRIQRSRHRSIYRDILFLALVACGRENIDCDAFDREFRTAFLKLSQMEMKRTQRDDRPRKTKVIWCRKVFGELEV</sequence>
<dbReference type="GO" id="GO:0005085">
    <property type="term" value="F:guanyl-nucleotide exchange factor activity"/>
    <property type="evidence" value="ECO:0007669"/>
    <property type="project" value="UniProtKB-KW"/>
</dbReference>